<feature type="compositionally biased region" description="Polar residues" evidence="1">
    <location>
        <begin position="107"/>
        <end position="118"/>
    </location>
</feature>
<dbReference type="EMBL" id="JBDFQZ010000008">
    <property type="protein sequence ID" value="KAK9698047.1"/>
    <property type="molecule type" value="Genomic_DNA"/>
</dbReference>
<protein>
    <submittedName>
        <fullName evidence="2">Uncharacterized protein</fullName>
    </submittedName>
</protein>
<dbReference type="Proteomes" id="UP001443914">
    <property type="component" value="Unassembled WGS sequence"/>
</dbReference>
<evidence type="ECO:0000313" key="2">
    <source>
        <dbReference type="EMBL" id="KAK9698047.1"/>
    </source>
</evidence>
<sequence>MGKAGTYLTEYERLRNARIEHNKKILQEFGVHDIANSLASVVQNKKSNKRKEKAIAHITNETDREYVPDFGGESDEENETYILEGFKKVKQSGGNQNVRFIPPRTMNKYSNFSRQGLR</sequence>
<name>A0AAW1J4T5_SAPOF</name>
<evidence type="ECO:0000256" key="1">
    <source>
        <dbReference type="SAM" id="MobiDB-lite"/>
    </source>
</evidence>
<accession>A0AAW1J4T5</accession>
<organism evidence="2 3">
    <name type="scientific">Saponaria officinalis</name>
    <name type="common">Common soapwort</name>
    <name type="synonym">Lychnis saponaria</name>
    <dbReference type="NCBI Taxonomy" id="3572"/>
    <lineage>
        <taxon>Eukaryota</taxon>
        <taxon>Viridiplantae</taxon>
        <taxon>Streptophyta</taxon>
        <taxon>Embryophyta</taxon>
        <taxon>Tracheophyta</taxon>
        <taxon>Spermatophyta</taxon>
        <taxon>Magnoliopsida</taxon>
        <taxon>eudicotyledons</taxon>
        <taxon>Gunneridae</taxon>
        <taxon>Pentapetalae</taxon>
        <taxon>Caryophyllales</taxon>
        <taxon>Caryophyllaceae</taxon>
        <taxon>Caryophylleae</taxon>
        <taxon>Saponaria</taxon>
    </lineage>
</organism>
<evidence type="ECO:0000313" key="3">
    <source>
        <dbReference type="Proteomes" id="UP001443914"/>
    </source>
</evidence>
<proteinExistence type="predicted"/>
<feature type="region of interest" description="Disordered" evidence="1">
    <location>
        <begin position="93"/>
        <end position="118"/>
    </location>
</feature>
<gene>
    <name evidence="2" type="ORF">RND81_08G078800</name>
</gene>
<keyword evidence="3" id="KW-1185">Reference proteome</keyword>
<dbReference type="AlphaFoldDB" id="A0AAW1J4T5"/>
<comment type="caution">
    <text evidence="2">The sequence shown here is derived from an EMBL/GenBank/DDBJ whole genome shotgun (WGS) entry which is preliminary data.</text>
</comment>
<reference evidence="2" key="1">
    <citation type="submission" date="2024-03" db="EMBL/GenBank/DDBJ databases">
        <title>WGS assembly of Saponaria officinalis var. Norfolk2.</title>
        <authorList>
            <person name="Jenkins J."/>
            <person name="Shu S."/>
            <person name="Grimwood J."/>
            <person name="Barry K."/>
            <person name="Goodstein D."/>
            <person name="Schmutz J."/>
            <person name="Leebens-Mack J."/>
            <person name="Osbourn A."/>
        </authorList>
    </citation>
    <scope>NUCLEOTIDE SEQUENCE [LARGE SCALE GENOMIC DNA]</scope>
    <source>
        <strain evidence="2">JIC</strain>
    </source>
</reference>